<organism evidence="2 3">
    <name type="scientific">Azospirillum oleiclasticum</name>
    <dbReference type="NCBI Taxonomy" id="2735135"/>
    <lineage>
        <taxon>Bacteria</taxon>
        <taxon>Pseudomonadati</taxon>
        <taxon>Pseudomonadota</taxon>
        <taxon>Alphaproteobacteria</taxon>
        <taxon>Rhodospirillales</taxon>
        <taxon>Azospirillaceae</taxon>
        <taxon>Azospirillum</taxon>
    </lineage>
</organism>
<accession>A0ABX2TE65</accession>
<gene>
    <name evidence="2" type="ORF">HND93_22410</name>
</gene>
<dbReference type="SMART" id="SM00331">
    <property type="entry name" value="PP2C_SIG"/>
    <property type="match status" value="1"/>
</dbReference>
<dbReference type="RefSeq" id="WP_180284248.1">
    <property type="nucleotide sequence ID" value="NZ_JABFDB010000019.1"/>
</dbReference>
<dbReference type="PANTHER" id="PTHR47992">
    <property type="entry name" value="PROTEIN PHOSPHATASE"/>
    <property type="match status" value="1"/>
</dbReference>
<sequence length="273" mass="28326">MPPSPASDMIAAGRTDVGRVRSRNEDNFALVPQAGLVVVCDGMGGHAGGDIASRTAATTIADSIANADPQALAGAIDSVSDDTERTLSGPTAVDPGLQLAIAAVRVAVRDANRRIVGLNQERGFAEGRGMGTTVVGCLRVAGTDKLVVFHAGDSRLYRLRGGGLRQLTRDHSLYQIWLDNGGQGQAPQKNIIVRALGTTELMEPEITVHALEPGDTYMLCSDGLTGMVTDPTIAEVLGQPGADADSLCGRLIQLANEQGGVDNTTVVVARFGA</sequence>
<evidence type="ECO:0000313" key="3">
    <source>
        <dbReference type="Proteomes" id="UP000584642"/>
    </source>
</evidence>
<protein>
    <submittedName>
        <fullName evidence="2">Serine/threonine-protein phosphatase</fullName>
    </submittedName>
</protein>
<name>A0ABX2TE65_9PROT</name>
<dbReference type="Pfam" id="PF13672">
    <property type="entry name" value="PP2C_2"/>
    <property type="match status" value="1"/>
</dbReference>
<evidence type="ECO:0000259" key="1">
    <source>
        <dbReference type="PROSITE" id="PS51746"/>
    </source>
</evidence>
<dbReference type="InterPro" id="IPR001932">
    <property type="entry name" value="PPM-type_phosphatase-like_dom"/>
</dbReference>
<dbReference type="EMBL" id="JABFDB010000019">
    <property type="protein sequence ID" value="NYZ22471.1"/>
    <property type="molecule type" value="Genomic_DNA"/>
</dbReference>
<dbReference type="Gene3D" id="3.60.40.10">
    <property type="entry name" value="PPM-type phosphatase domain"/>
    <property type="match status" value="1"/>
</dbReference>
<evidence type="ECO:0000313" key="2">
    <source>
        <dbReference type="EMBL" id="NYZ22471.1"/>
    </source>
</evidence>
<dbReference type="Proteomes" id="UP000584642">
    <property type="component" value="Unassembled WGS sequence"/>
</dbReference>
<dbReference type="SUPFAM" id="SSF81606">
    <property type="entry name" value="PP2C-like"/>
    <property type="match status" value="1"/>
</dbReference>
<reference evidence="2 3" key="1">
    <citation type="submission" date="2020-05" db="EMBL/GenBank/DDBJ databases">
        <title>Azospirillum oleiclasticum sp. nov, a nitrogen-fixing and heavy crude oil-emulsifying bacterium isolated from the crude oil of Yumen Oilfield.</title>
        <authorList>
            <person name="Wu D."/>
            <person name="Cai M."/>
            <person name="Zhang X."/>
        </authorList>
    </citation>
    <scope>NUCLEOTIDE SEQUENCE [LARGE SCALE GENOMIC DNA]</scope>
    <source>
        <strain evidence="2 3">ROY-1-1-2</strain>
    </source>
</reference>
<dbReference type="InterPro" id="IPR036457">
    <property type="entry name" value="PPM-type-like_dom_sf"/>
</dbReference>
<dbReference type="SMART" id="SM00332">
    <property type="entry name" value="PP2Cc"/>
    <property type="match status" value="1"/>
</dbReference>
<feature type="domain" description="PPM-type phosphatase" evidence="1">
    <location>
        <begin position="10"/>
        <end position="271"/>
    </location>
</feature>
<proteinExistence type="predicted"/>
<dbReference type="CDD" id="cd00143">
    <property type="entry name" value="PP2Cc"/>
    <property type="match status" value="1"/>
</dbReference>
<dbReference type="PROSITE" id="PS51746">
    <property type="entry name" value="PPM_2"/>
    <property type="match status" value="1"/>
</dbReference>
<comment type="caution">
    <text evidence="2">The sequence shown here is derived from an EMBL/GenBank/DDBJ whole genome shotgun (WGS) entry which is preliminary data.</text>
</comment>
<keyword evidence="3" id="KW-1185">Reference proteome</keyword>
<dbReference type="InterPro" id="IPR015655">
    <property type="entry name" value="PP2C"/>
</dbReference>